<dbReference type="Gene3D" id="3.90.50.10">
    <property type="entry name" value="Photosynthetic Reaction Center, subunit H, domain 2"/>
    <property type="match status" value="1"/>
</dbReference>
<evidence type="ECO:0000313" key="4">
    <source>
        <dbReference type="EMBL" id="EWY39534.1"/>
    </source>
</evidence>
<keyword evidence="1" id="KW-0812">Transmembrane</keyword>
<keyword evidence="1" id="KW-1133">Transmembrane helix</keyword>
<proteinExistence type="predicted"/>
<dbReference type="InterPro" id="IPR005652">
    <property type="entry name" value="Photo_RC_H"/>
</dbReference>
<dbReference type="InterPro" id="IPR015810">
    <property type="entry name" value="Photo_RC_H_N"/>
</dbReference>
<dbReference type="RefSeq" id="WP_037453873.1">
    <property type="nucleotide sequence ID" value="NZ_AVFL01000011.1"/>
</dbReference>
<evidence type="ECO:0000259" key="3">
    <source>
        <dbReference type="Pfam" id="PF05239"/>
    </source>
</evidence>
<keyword evidence="1" id="KW-0472">Membrane</keyword>
<dbReference type="Pfam" id="PF03967">
    <property type="entry name" value="PRCH"/>
    <property type="match status" value="1"/>
</dbReference>
<dbReference type="Gene3D" id="4.10.540.10">
    <property type="entry name" value="Photosynthetic reaction centre, H subunit, N-terminal domain"/>
    <property type="match status" value="1"/>
</dbReference>
<reference evidence="4 5" key="1">
    <citation type="submission" date="2013-08" db="EMBL/GenBank/DDBJ databases">
        <title>The genome sequence of Skermanella stibiiresistens.</title>
        <authorList>
            <person name="Zhu W."/>
            <person name="Wang G."/>
        </authorList>
    </citation>
    <scope>NUCLEOTIDE SEQUENCE [LARGE SCALE GENOMIC DNA]</scope>
    <source>
        <strain evidence="4 5">SB22</strain>
    </source>
</reference>
<feature type="domain" description="Photosynthetic reaction centre H subunit N-terminal" evidence="2">
    <location>
        <begin position="5"/>
        <end position="135"/>
    </location>
</feature>
<dbReference type="Proteomes" id="UP000019486">
    <property type="component" value="Unassembled WGS sequence"/>
</dbReference>
<dbReference type="InterPro" id="IPR027275">
    <property type="entry name" value="PRC-brl_dom"/>
</dbReference>
<dbReference type="InterPro" id="IPR011033">
    <property type="entry name" value="PRC_barrel-like_sf"/>
</dbReference>
<accession>W9H0C6</accession>
<feature type="domain" description="PRC-barrel" evidence="3">
    <location>
        <begin position="144"/>
        <end position="213"/>
    </location>
</feature>
<dbReference type="InterPro" id="IPR037097">
    <property type="entry name" value="Photo_RC_H_N_sf"/>
</dbReference>
<dbReference type="Pfam" id="PF05239">
    <property type="entry name" value="PRC"/>
    <property type="match status" value="1"/>
</dbReference>
<sequence>METGAITSYIDVAQVVLYAFWIFFAGLIYYLHQEDKREGYPLLSDRSDKVTVQGFPPIPAPKVFLLRDGTRYSAPPGNPDDRDIAAVPTGLWLGAPLVPTGNPMVDGVGPAAWAMREDVPELTAEDDNRIAPLRVAYNFFIPERDPNPIGMEVVAADGYVAGDIRDIWVDRSEPAVQYLEVEVPASGGGTRMVLLPMRMARIDAWNRKVKVASILAHQFADVPTTKDPDQVTKREEDRIMAYFASGHLYAKPSRQEPLI</sequence>
<organism evidence="4 5">
    <name type="scientific">Skermanella stibiiresistens SB22</name>
    <dbReference type="NCBI Taxonomy" id="1385369"/>
    <lineage>
        <taxon>Bacteria</taxon>
        <taxon>Pseudomonadati</taxon>
        <taxon>Pseudomonadota</taxon>
        <taxon>Alphaproteobacteria</taxon>
        <taxon>Rhodospirillales</taxon>
        <taxon>Azospirillaceae</taxon>
        <taxon>Skermanella</taxon>
    </lineage>
</organism>
<dbReference type="InterPro" id="IPR014747">
    <property type="entry name" value="Bac_photo_RC_H_C"/>
</dbReference>
<name>W9H0C6_9PROT</name>
<dbReference type="OrthoDB" id="8557487at2"/>
<protein>
    <submittedName>
        <fullName evidence="4">Photosynthetic reaction center complex subunit H1</fullName>
    </submittedName>
</protein>
<dbReference type="STRING" id="1385369.N825_05390"/>
<evidence type="ECO:0000313" key="5">
    <source>
        <dbReference type="Proteomes" id="UP000019486"/>
    </source>
</evidence>
<dbReference type="SUPFAM" id="SSF50346">
    <property type="entry name" value="PRC-barrel domain"/>
    <property type="match status" value="1"/>
</dbReference>
<gene>
    <name evidence="4" type="ORF">N825_05390</name>
</gene>
<comment type="caution">
    <text evidence="4">The sequence shown here is derived from an EMBL/GenBank/DDBJ whole genome shotgun (WGS) entry which is preliminary data.</text>
</comment>
<dbReference type="EMBL" id="AVFL01000011">
    <property type="protein sequence ID" value="EWY39534.1"/>
    <property type="molecule type" value="Genomic_DNA"/>
</dbReference>
<dbReference type="GO" id="GO:0030077">
    <property type="term" value="C:plasma membrane light-harvesting complex"/>
    <property type="evidence" value="ECO:0007669"/>
    <property type="project" value="InterPro"/>
</dbReference>
<dbReference type="AlphaFoldDB" id="W9H0C6"/>
<feature type="transmembrane region" description="Helical" evidence="1">
    <location>
        <begin position="12"/>
        <end position="31"/>
    </location>
</feature>
<dbReference type="NCBIfam" id="TIGR01150">
    <property type="entry name" value="puhA"/>
    <property type="match status" value="1"/>
</dbReference>
<evidence type="ECO:0000259" key="2">
    <source>
        <dbReference type="Pfam" id="PF03967"/>
    </source>
</evidence>
<dbReference type="SUPFAM" id="SSF81490">
    <property type="entry name" value="Photosystem II reaction centre subunit H, transmembrane region"/>
    <property type="match status" value="1"/>
</dbReference>
<evidence type="ECO:0000256" key="1">
    <source>
        <dbReference type="SAM" id="Phobius"/>
    </source>
</evidence>
<keyword evidence="5" id="KW-1185">Reference proteome</keyword>
<dbReference type="GO" id="GO:0019684">
    <property type="term" value="P:photosynthesis, light reaction"/>
    <property type="evidence" value="ECO:0007669"/>
    <property type="project" value="InterPro"/>
</dbReference>
<dbReference type="PATRIC" id="fig|1385369.3.peg.3283"/>